<evidence type="ECO:0000256" key="2">
    <source>
        <dbReference type="ARBA" id="ARBA00022692"/>
    </source>
</evidence>
<sequence>MVMVSRWVVATALVLGQAAAVSITPTNWTTQDAAMEDSNNVVLEVSMRGVMVPVSSILPLTSTAAGGIPPPGLSGPILLANASNQLSITSNTIAAISCDKSAYNGLIGPDDIWNTAAGANAIAILWYSEEAAYCNLTGYDASYSWLYSMKSQDDTRSLLDKAGRSQDTGTGVYTSKGVYVQIGTPDQLGLAQANGTSPAGSQPGPSGPNDNNNNNNTGQNNSPLGPSPGTAVAMIILYSITGIITALFLIIIVTGAVRAHRHPERYGPRNIIGRHRQSRARGLARAMLETLPIVKVGDRNADANKLTMLNPDIELAEGGVRTTPETAALASHDAQATGDVAHPVHDGDVPSTSTVESGIAAAAVTSPHGDEPNHASDPDHQGCSICTEDFETGQDQRILPCDHRFHPECIDPWLLNVSGTCPLCRIDLRPRPSVENASEVDEDGNTIARTRTNESREGDALPPPLGYTTTGAPSGDRRSGVRRSLMRNFLGIGSNPSRMTRDERLAALREYRVQEARRRQVLRRESQSVGSDAVATEEGRSAGPEDEVGLRMRLRNVLRVRTRRTGGDAAEGVEAGGEGEGEGEERAGT</sequence>
<evidence type="ECO:0000256" key="11">
    <source>
        <dbReference type="SAM" id="SignalP"/>
    </source>
</evidence>
<dbReference type="InterPro" id="IPR001841">
    <property type="entry name" value="Znf_RING"/>
</dbReference>
<dbReference type="EMBL" id="JAVRRL010000003">
    <property type="protein sequence ID" value="KAK5118050.1"/>
    <property type="molecule type" value="Genomic_DNA"/>
</dbReference>
<keyword evidence="3" id="KW-0479">Metal-binding</keyword>
<reference evidence="13" key="1">
    <citation type="submission" date="2023-08" db="EMBL/GenBank/DDBJ databases">
        <title>Black Yeasts Isolated from many extreme environments.</title>
        <authorList>
            <person name="Coleine C."/>
            <person name="Stajich J.E."/>
            <person name="Selbmann L."/>
        </authorList>
    </citation>
    <scope>NUCLEOTIDE SEQUENCE</scope>
    <source>
        <strain evidence="13">CCFEE 5401</strain>
    </source>
</reference>
<evidence type="ECO:0000256" key="3">
    <source>
        <dbReference type="ARBA" id="ARBA00022723"/>
    </source>
</evidence>
<dbReference type="PANTHER" id="PTHR46539">
    <property type="entry name" value="E3 UBIQUITIN-PROTEIN LIGASE ATL42"/>
    <property type="match status" value="1"/>
</dbReference>
<evidence type="ECO:0000256" key="9">
    <source>
        <dbReference type="SAM" id="MobiDB-lite"/>
    </source>
</evidence>
<dbReference type="PANTHER" id="PTHR46539:SF1">
    <property type="entry name" value="E3 UBIQUITIN-PROTEIN LIGASE ATL42"/>
    <property type="match status" value="1"/>
</dbReference>
<evidence type="ECO:0000256" key="6">
    <source>
        <dbReference type="ARBA" id="ARBA00022989"/>
    </source>
</evidence>
<evidence type="ECO:0000313" key="13">
    <source>
        <dbReference type="EMBL" id="KAK5118050.1"/>
    </source>
</evidence>
<comment type="caution">
    <text evidence="13">The sequence shown here is derived from an EMBL/GenBank/DDBJ whole genome shotgun (WGS) entry which is preliminary data.</text>
</comment>
<evidence type="ECO:0000259" key="12">
    <source>
        <dbReference type="PROSITE" id="PS50089"/>
    </source>
</evidence>
<keyword evidence="5" id="KW-0862">Zinc</keyword>
<dbReference type="Gene3D" id="3.30.40.10">
    <property type="entry name" value="Zinc/RING finger domain, C3HC4 (zinc finger)"/>
    <property type="match status" value="1"/>
</dbReference>
<evidence type="ECO:0000256" key="10">
    <source>
        <dbReference type="SAM" id="Phobius"/>
    </source>
</evidence>
<feature type="domain" description="RING-type" evidence="12">
    <location>
        <begin position="383"/>
        <end position="425"/>
    </location>
</feature>
<dbReference type="SMART" id="SM00184">
    <property type="entry name" value="RING"/>
    <property type="match status" value="1"/>
</dbReference>
<keyword evidence="6 10" id="KW-1133">Transmembrane helix</keyword>
<protein>
    <recommendedName>
        <fullName evidence="12">RING-type domain-containing protein</fullName>
    </recommendedName>
</protein>
<dbReference type="Proteomes" id="UP001310890">
    <property type="component" value="Unassembled WGS sequence"/>
</dbReference>
<evidence type="ECO:0000256" key="8">
    <source>
        <dbReference type="PROSITE-ProRule" id="PRU00175"/>
    </source>
</evidence>
<keyword evidence="2 10" id="KW-0812">Transmembrane</keyword>
<feature type="compositionally biased region" description="Low complexity" evidence="9">
    <location>
        <begin position="195"/>
        <end position="223"/>
    </location>
</feature>
<gene>
    <name evidence="13" type="ORF">LTR62_004096</name>
</gene>
<dbReference type="GO" id="GO:0016020">
    <property type="term" value="C:membrane"/>
    <property type="evidence" value="ECO:0007669"/>
    <property type="project" value="UniProtKB-SubCell"/>
</dbReference>
<feature type="chain" id="PRO_5042873952" description="RING-type domain-containing protein" evidence="11">
    <location>
        <begin position="21"/>
        <end position="589"/>
    </location>
</feature>
<feature type="compositionally biased region" description="Basic and acidic residues" evidence="9">
    <location>
        <begin position="517"/>
        <end position="526"/>
    </location>
</feature>
<dbReference type="PROSITE" id="PS50089">
    <property type="entry name" value="ZF_RING_2"/>
    <property type="match status" value="1"/>
</dbReference>
<keyword evidence="7 10" id="KW-0472">Membrane</keyword>
<dbReference type="Pfam" id="PF13639">
    <property type="entry name" value="zf-RING_2"/>
    <property type="match status" value="1"/>
</dbReference>
<dbReference type="InterPro" id="IPR013083">
    <property type="entry name" value="Znf_RING/FYVE/PHD"/>
</dbReference>
<name>A0AAN7TRE6_9PEZI</name>
<evidence type="ECO:0000256" key="4">
    <source>
        <dbReference type="ARBA" id="ARBA00022771"/>
    </source>
</evidence>
<comment type="subcellular location">
    <subcellularLocation>
        <location evidence="1">Membrane</location>
    </subcellularLocation>
</comment>
<accession>A0AAN7TRE6</accession>
<feature type="region of interest" description="Disordered" evidence="9">
    <location>
        <begin position="190"/>
        <end position="225"/>
    </location>
</feature>
<evidence type="ECO:0000256" key="7">
    <source>
        <dbReference type="ARBA" id="ARBA00023136"/>
    </source>
</evidence>
<keyword evidence="4 8" id="KW-0863">Zinc-finger</keyword>
<feature type="transmembrane region" description="Helical" evidence="10">
    <location>
        <begin position="231"/>
        <end position="257"/>
    </location>
</feature>
<dbReference type="CDD" id="cd16454">
    <property type="entry name" value="RING-H2_PA-TM-RING"/>
    <property type="match status" value="1"/>
</dbReference>
<feature type="region of interest" description="Disordered" evidence="9">
    <location>
        <begin position="434"/>
        <end position="481"/>
    </location>
</feature>
<proteinExistence type="predicted"/>
<evidence type="ECO:0000256" key="5">
    <source>
        <dbReference type="ARBA" id="ARBA00022833"/>
    </source>
</evidence>
<evidence type="ECO:0000313" key="14">
    <source>
        <dbReference type="Proteomes" id="UP001310890"/>
    </source>
</evidence>
<feature type="region of interest" description="Disordered" evidence="9">
    <location>
        <begin position="517"/>
        <end position="549"/>
    </location>
</feature>
<dbReference type="GO" id="GO:0008270">
    <property type="term" value="F:zinc ion binding"/>
    <property type="evidence" value="ECO:0007669"/>
    <property type="project" value="UniProtKB-KW"/>
</dbReference>
<feature type="region of interest" description="Disordered" evidence="9">
    <location>
        <begin position="562"/>
        <end position="589"/>
    </location>
</feature>
<organism evidence="13 14">
    <name type="scientific">Meristemomyces frigidus</name>
    <dbReference type="NCBI Taxonomy" id="1508187"/>
    <lineage>
        <taxon>Eukaryota</taxon>
        <taxon>Fungi</taxon>
        <taxon>Dikarya</taxon>
        <taxon>Ascomycota</taxon>
        <taxon>Pezizomycotina</taxon>
        <taxon>Dothideomycetes</taxon>
        <taxon>Dothideomycetidae</taxon>
        <taxon>Mycosphaerellales</taxon>
        <taxon>Teratosphaeriaceae</taxon>
        <taxon>Meristemomyces</taxon>
    </lineage>
</organism>
<keyword evidence="11" id="KW-0732">Signal</keyword>
<feature type="signal peptide" evidence="11">
    <location>
        <begin position="1"/>
        <end position="20"/>
    </location>
</feature>
<dbReference type="AlphaFoldDB" id="A0AAN7TRE6"/>
<evidence type="ECO:0000256" key="1">
    <source>
        <dbReference type="ARBA" id="ARBA00004370"/>
    </source>
</evidence>
<dbReference type="SUPFAM" id="SSF57850">
    <property type="entry name" value="RING/U-box"/>
    <property type="match status" value="1"/>
</dbReference>